<keyword evidence="4" id="KW-0813">Transport</keyword>
<dbReference type="AlphaFoldDB" id="A0A4Q1SEG4"/>
<dbReference type="Proteomes" id="UP000290253">
    <property type="component" value="Unassembled WGS sequence"/>
</dbReference>
<evidence type="ECO:0000256" key="2">
    <source>
        <dbReference type="ARBA" id="ARBA00006602"/>
    </source>
</evidence>
<comment type="similarity">
    <text evidence="2">Belongs to the FliH family.</text>
</comment>
<evidence type="ECO:0000313" key="10">
    <source>
        <dbReference type="EMBL" id="RXS95669.1"/>
    </source>
</evidence>
<keyword evidence="6" id="KW-0653">Protein transport</keyword>
<evidence type="ECO:0000256" key="7">
    <source>
        <dbReference type="ARBA" id="ARBA00023225"/>
    </source>
</evidence>
<dbReference type="EMBL" id="SDMK01000002">
    <property type="protein sequence ID" value="RXS95669.1"/>
    <property type="molecule type" value="Genomic_DNA"/>
</dbReference>
<evidence type="ECO:0000313" key="11">
    <source>
        <dbReference type="Proteomes" id="UP000290253"/>
    </source>
</evidence>
<keyword evidence="7" id="KW-1006">Bacterial flagellum protein export</keyword>
<dbReference type="GO" id="GO:0015031">
    <property type="term" value="P:protein transport"/>
    <property type="evidence" value="ECO:0007669"/>
    <property type="project" value="UniProtKB-KW"/>
</dbReference>
<organism evidence="10 11">
    <name type="scientific">Silvibacterium dinghuense</name>
    <dbReference type="NCBI Taxonomy" id="1560006"/>
    <lineage>
        <taxon>Bacteria</taxon>
        <taxon>Pseudomonadati</taxon>
        <taxon>Acidobacteriota</taxon>
        <taxon>Terriglobia</taxon>
        <taxon>Terriglobales</taxon>
        <taxon>Acidobacteriaceae</taxon>
        <taxon>Silvibacterium</taxon>
    </lineage>
</organism>
<dbReference type="RefSeq" id="WP_129208865.1">
    <property type="nucleotide sequence ID" value="NZ_BMGU01000004.1"/>
</dbReference>
<keyword evidence="8" id="KW-0175">Coiled coil</keyword>
<evidence type="ECO:0000256" key="8">
    <source>
        <dbReference type="SAM" id="Coils"/>
    </source>
</evidence>
<proteinExistence type="inferred from homology"/>
<keyword evidence="5" id="KW-1005">Bacterial flagellum biogenesis</keyword>
<evidence type="ECO:0000256" key="6">
    <source>
        <dbReference type="ARBA" id="ARBA00022927"/>
    </source>
</evidence>
<dbReference type="Pfam" id="PF02108">
    <property type="entry name" value="FliH"/>
    <property type="match status" value="1"/>
</dbReference>
<evidence type="ECO:0000259" key="9">
    <source>
        <dbReference type="Pfam" id="PF02108"/>
    </source>
</evidence>
<gene>
    <name evidence="10" type="ORF">ESZ00_14035</name>
</gene>
<feature type="domain" description="Flagellar assembly protein FliH/Type III secretion system HrpE" evidence="9">
    <location>
        <begin position="95"/>
        <end position="216"/>
    </location>
</feature>
<dbReference type="GO" id="GO:0005829">
    <property type="term" value="C:cytosol"/>
    <property type="evidence" value="ECO:0007669"/>
    <property type="project" value="TreeGrafter"/>
</dbReference>
<evidence type="ECO:0000256" key="4">
    <source>
        <dbReference type="ARBA" id="ARBA00022448"/>
    </source>
</evidence>
<dbReference type="PANTHER" id="PTHR34982">
    <property type="entry name" value="YOP PROTEINS TRANSLOCATION PROTEIN L"/>
    <property type="match status" value="1"/>
</dbReference>
<dbReference type="InterPro" id="IPR051472">
    <property type="entry name" value="T3SS_Stator/FliH"/>
</dbReference>
<evidence type="ECO:0000256" key="5">
    <source>
        <dbReference type="ARBA" id="ARBA00022795"/>
    </source>
</evidence>
<keyword evidence="11" id="KW-1185">Reference proteome</keyword>
<comment type="caution">
    <text evidence="10">The sequence shown here is derived from an EMBL/GenBank/DDBJ whole genome shotgun (WGS) entry which is preliminary data.</text>
</comment>
<sequence length="246" mass="27178">MSESAASARQAKVIRFEYPLAGEAPPEPVWPLEEEPVVASEEAEELRRRMEELEEERETLARQLRERIAAVREEAESAAREGVEQERRHVLEGIAAALQHALAEFEVSRSRYFASIEREAVELALAIAARILHRETQMDPLLLRGAVRVALGRLAEATEVQLVVPAAETALWEETLRMTTNLPVQPVISGDEHLRAGECRLIAAMGSVDLSVGAQLGEIERGFFDLLERRDAGPGASRRTSDAAIA</sequence>
<accession>A0A4Q1SEG4</accession>
<name>A0A4Q1SEG4_9BACT</name>
<protein>
    <recommendedName>
        <fullName evidence="3">Flagellar assembly protein FliH</fullName>
    </recommendedName>
</protein>
<dbReference type="GO" id="GO:0044781">
    <property type="term" value="P:bacterial-type flagellum organization"/>
    <property type="evidence" value="ECO:0007669"/>
    <property type="project" value="UniProtKB-KW"/>
</dbReference>
<dbReference type="OrthoDB" id="122610at2"/>
<comment type="function">
    <text evidence="1">Needed for flagellar regrowth and assembly.</text>
</comment>
<dbReference type="PANTHER" id="PTHR34982:SF1">
    <property type="entry name" value="FLAGELLAR ASSEMBLY PROTEIN FLIH"/>
    <property type="match status" value="1"/>
</dbReference>
<reference evidence="10 11" key="1">
    <citation type="journal article" date="2016" name="Int. J. Syst. Evol. Microbiol.">
        <title>Acidipila dinghuensis sp. nov., an acidobacterium isolated from forest soil.</title>
        <authorList>
            <person name="Jiang Y.W."/>
            <person name="Wang J."/>
            <person name="Chen M.H."/>
            <person name="Lv Y.Y."/>
            <person name="Qiu L.H."/>
        </authorList>
    </citation>
    <scope>NUCLEOTIDE SEQUENCE [LARGE SCALE GENOMIC DNA]</scope>
    <source>
        <strain evidence="10 11">DHOF10</strain>
    </source>
</reference>
<feature type="coiled-coil region" evidence="8">
    <location>
        <begin position="36"/>
        <end position="88"/>
    </location>
</feature>
<dbReference type="InterPro" id="IPR018035">
    <property type="entry name" value="Flagellar_FliH/T3SS_HrpE"/>
</dbReference>
<evidence type="ECO:0000256" key="3">
    <source>
        <dbReference type="ARBA" id="ARBA00016507"/>
    </source>
</evidence>
<evidence type="ECO:0000256" key="1">
    <source>
        <dbReference type="ARBA" id="ARBA00003041"/>
    </source>
</evidence>